<dbReference type="CDD" id="cd09917">
    <property type="entry name" value="F-box_SF"/>
    <property type="match status" value="1"/>
</dbReference>
<feature type="compositionally biased region" description="Acidic residues" evidence="1">
    <location>
        <begin position="1597"/>
        <end position="1609"/>
    </location>
</feature>
<feature type="compositionally biased region" description="Pro residues" evidence="1">
    <location>
        <begin position="513"/>
        <end position="533"/>
    </location>
</feature>
<feature type="region of interest" description="Disordered" evidence="1">
    <location>
        <begin position="903"/>
        <end position="934"/>
    </location>
</feature>
<evidence type="ECO:0000313" key="4">
    <source>
        <dbReference type="Proteomes" id="UP000652761"/>
    </source>
</evidence>
<feature type="compositionally biased region" description="Basic and acidic residues" evidence="1">
    <location>
        <begin position="127"/>
        <end position="226"/>
    </location>
</feature>
<dbReference type="Pfam" id="PF25531">
    <property type="entry name" value="GYF_ATXR3"/>
    <property type="match status" value="1"/>
</dbReference>
<feature type="compositionally biased region" description="Basic and acidic residues" evidence="1">
    <location>
        <begin position="236"/>
        <end position="261"/>
    </location>
</feature>
<feature type="compositionally biased region" description="Basic and acidic residues" evidence="1">
    <location>
        <begin position="405"/>
        <end position="418"/>
    </location>
</feature>
<feature type="compositionally biased region" description="Low complexity" evidence="1">
    <location>
        <begin position="317"/>
        <end position="328"/>
    </location>
</feature>
<dbReference type="SUPFAM" id="SSF81383">
    <property type="entry name" value="F-box domain"/>
    <property type="match status" value="1"/>
</dbReference>
<dbReference type="Gene3D" id="3.30.1490.40">
    <property type="match status" value="1"/>
</dbReference>
<gene>
    <name evidence="3" type="ORF">Taro_012877</name>
</gene>
<evidence type="ECO:0000259" key="2">
    <source>
        <dbReference type="Pfam" id="PF25531"/>
    </source>
</evidence>
<name>A0A843UER5_COLES</name>
<evidence type="ECO:0000313" key="3">
    <source>
        <dbReference type="EMBL" id="MQL80434.1"/>
    </source>
</evidence>
<keyword evidence="4" id="KW-1185">Reference proteome</keyword>
<comment type="caution">
    <text evidence="3">The sequence shown here is derived from an EMBL/GenBank/DDBJ whole genome shotgun (WGS) entry which is preliminary data.</text>
</comment>
<dbReference type="PANTHER" id="PTHR46655">
    <property type="entry name" value="HISTONE-LYSINE N-METHYLTRANSFERASE ATXR3"/>
    <property type="match status" value="1"/>
</dbReference>
<feature type="region of interest" description="Disordered" evidence="1">
    <location>
        <begin position="20"/>
        <end position="541"/>
    </location>
</feature>
<proteinExistence type="predicted"/>
<protein>
    <recommendedName>
        <fullName evidence="2">ATXR3 GYF domain-containing protein</fullName>
    </recommendedName>
</protein>
<feature type="compositionally biased region" description="Basic and acidic residues" evidence="1">
    <location>
        <begin position="909"/>
        <end position="925"/>
    </location>
</feature>
<accession>A0A843UER5</accession>
<feature type="compositionally biased region" description="Basic and acidic residues" evidence="1">
    <location>
        <begin position="36"/>
        <end position="119"/>
    </location>
</feature>
<evidence type="ECO:0000256" key="1">
    <source>
        <dbReference type="SAM" id="MobiDB-lite"/>
    </source>
</evidence>
<dbReference type="Proteomes" id="UP000652761">
    <property type="component" value="Unassembled WGS sequence"/>
</dbReference>
<dbReference type="InterPro" id="IPR035445">
    <property type="entry name" value="GYF-like_dom_sf"/>
</dbReference>
<feature type="compositionally biased region" description="Basic and acidic residues" evidence="1">
    <location>
        <begin position="373"/>
        <end position="397"/>
    </location>
</feature>
<sequence>MGDGAVVCMPSQQRDIMERFPVSESACGGRGFGLVPEKKMKEHERKERAQKQEERRSKEELEKGVPVTERRRKGEPGKGERGRNGELEKGEFVPERSHKDKGELEKGEFAPDKWRRGDLEVGEFVPDEWRKWEDEKPEHESGRSRKVELEKGELVPDKWRKGTREHSQEDIYQKKEGGSKKEGERRNLEKGELALDKWPKVDKSHANEDHHQKKEVGSKNQSEPRKRSSLKCDGNVTDRRSESGSHKHEMNNGKGHLKDHNSTSSLKRHCVESDSSTRKHHGEHSDNLGSKSRRISEDSNSRSGYQDKPHNSSTAPSRNSSMNRYSSSRQHESSLPSRGHERHVQKPGLEQTSYDRTHQHHHRDCSPVYSERSSLDRVRHHDRRDRTPGCSERSPHERLRHHDRRDRTPGRRDRSPHDRARHHVHRDRTPGNLERSPHNSGQVRESGRKGAAGEKQLGRYEEKPGRRDSDGRDSVKHSSVRQSGNTATCPDKIATGKPNKEKESHNSVADPNELPPPPPFSPPPLPPPPPPANGFPEDSMEEDMDICDTPPHGALPVEQNIGKWYYLDNYGLEQGPSKLTNLKRLVEEGVLPSDHLIKHVDSDRWVTVENATSPLLSASLTSVVSDVLTQMVSPPEASGNLLVDDGDITMQKFLSTLQPELCHKHDCDLPAALNDLHIDERIDALLNGYDIIPGRELEILGDALKVTFEHVEWENWSHSEGFTRSRAHAFEAPRHPREDGTGRVSDGMSKESIEARLVATSEKELAFLNSDSSDWFAGLWSCKGGDWKRNDDNVHDRNQKRKLVLNEGYPLCQMSKCGDEDPRWHRRDDLYYPSRNKKFDVPSWALSWMEDKNENNNDSSKCMLSGRSSQVKPVVSRGVKGVLLPVVRINACVVRDHGSVSESRPTFKSIERHSSRSVRPHDGNGDKSSFPEGTYRSKMVKQHDSSQKYKQSVNIPKDHVCTMDELSTHLGDWFYLDAAGHEHGPFLFSELQDLVAKGTILKHSSVFRKVDNVWIPITGNTIITDAACSQKEKGPTADRSAFDSVSHNHINAATFHSSHPQFIGYTRGKLHELVMKSFKSREFAAAINEVLDPWITAKQPKKELEKHFTFNSSITKSSVVLSHDSSTDKFWRADGDAVGIYGHAGKRARLMLDESDEDFEQEDDQPTGQKNDSSFEDLFGEDALNEENFMSSKTDSSSWGLLNDRILARVFHFLRADAKSLVLTAATCKHWRATVKFYWNMSKQVDLSHLGTSCTDSMFRSIMSGCDKNRITSIILSRCSNISATALEEVLHLFPDILSIDIRGCNQFRELMPLFQNVKWIKSHSSLNAKNLEESHSKMKSLKRITDKGFLSSKTSKESISHLDDLRNSTNLNAHDFHLDREGSATHTFRQGYYKRTRLPDARKSSAALSRDAQLRQLLRKKSVTAYRKMEGFIGMRLKEIMKENTFEFFVLRVAEIEEKMRNGHYSRLGLSSVKEDISRMCRDALKVKRRGDSGDMKQVVMLFFQLAKNLDNSKMPNGRDDMVRSLRDNLDVGFFSEVTKHRKKNNRNMNDKRLNNRTNNIAYANGGVDYEPYEIDRELKRSISKPNRRHLGTESETSEENDLTEDDMMSGIDGTTSGTDSELDIHLESRKDDSKDGHFMWDDSLDSISDDREWGARMTKASLVPPVTRKYEVIDKYLVVADEEEVKRKMTVALPEDYDEKVRAQKSGLEESDMEIPEVKDYKPRKMLGVEVIEQEVYGIDPYTHNLLLDSMPDEADWPLVEKQKFIEEVLLRTLNKQVRHFTGSGNTPMVYHLKSVVEEIKRTAEESGEPRLVKLCHAILKAMQSRPDDNYVAYRKGLGVVCNKEGGFGEDDFVVEFLGEALWLWVFTRPVPTPRQQGCVHGLGHPSGMLGRVSGGFSLTIKCILELKIACVINLVACFADFPLETLQGFHNNQPSSRLLLLPFDLLLHTVGVDATTWVADGCNGLRTDESGLMSDSESDGMVAREQAYNEH</sequence>
<feature type="region of interest" description="Disordered" evidence="1">
    <location>
        <begin position="1972"/>
        <end position="1994"/>
    </location>
</feature>
<feature type="compositionally biased region" description="Basic and acidic residues" evidence="1">
    <location>
        <begin position="294"/>
        <end position="310"/>
    </location>
</feature>
<dbReference type="InterPro" id="IPR032675">
    <property type="entry name" value="LRR_dom_sf"/>
</dbReference>
<organism evidence="3 4">
    <name type="scientific">Colocasia esculenta</name>
    <name type="common">Wild taro</name>
    <name type="synonym">Arum esculentum</name>
    <dbReference type="NCBI Taxonomy" id="4460"/>
    <lineage>
        <taxon>Eukaryota</taxon>
        <taxon>Viridiplantae</taxon>
        <taxon>Streptophyta</taxon>
        <taxon>Embryophyta</taxon>
        <taxon>Tracheophyta</taxon>
        <taxon>Spermatophyta</taxon>
        <taxon>Magnoliopsida</taxon>
        <taxon>Liliopsida</taxon>
        <taxon>Araceae</taxon>
        <taxon>Aroideae</taxon>
        <taxon>Colocasieae</taxon>
        <taxon>Colocasia</taxon>
    </lineage>
</organism>
<reference evidence="3" key="1">
    <citation type="submission" date="2017-07" db="EMBL/GenBank/DDBJ databases">
        <title>Taro Niue Genome Assembly and Annotation.</title>
        <authorList>
            <person name="Atibalentja N."/>
            <person name="Keating K."/>
            <person name="Fields C.J."/>
        </authorList>
    </citation>
    <scope>NUCLEOTIDE SEQUENCE</scope>
    <source>
        <strain evidence="3">Niue_2</strain>
        <tissue evidence="3">Leaf</tissue>
    </source>
</reference>
<dbReference type="OrthoDB" id="308383at2759"/>
<feature type="region of interest" description="Disordered" evidence="1">
    <location>
        <begin position="1586"/>
        <end position="1624"/>
    </location>
</feature>
<dbReference type="InterPro" id="IPR057851">
    <property type="entry name" value="ATXR3_GYF"/>
</dbReference>
<feature type="compositionally biased region" description="Basic and acidic residues" evidence="1">
    <location>
        <begin position="445"/>
        <end position="476"/>
    </location>
</feature>
<dbReference type="EMBL" id="NMUH01000507">
    <property type="protein sequence ID" value="MQL80434.1"/>
    <property type="molecule type" value="Genomic_DNA"/>
</dbReference>
<feature type="domain" description="ATXR3 GYF" evidence="2">
    <location>
        <begin position="562"/>
        <end position="609"/>
    </location>
</feature>
<dbReference type="InterPro" id="IPR036047">
    <property type="entry name" value="F-box-like_dom_sf"/>
</dbReference>
<dbReference type="PANTHER" id="PTHR46655:SF1">
    <property type="entry name" value="HISTONE-LYSINE N-METHYLTRANSFERASE ATXR3"/>
    <property type="match status" value="1"/>
</dbReference>
<dbReference type="Gene3D" id="3.80.10.10">
    <property type="entry name" value="Ribonuclease Inhibitor"/>
    <property type="match status" value="1"/>
</dbReference>